<protein>
    <submittedName>
        <fullName evidence="1">Uncharacterized protein</fullName>
    </submittedName>
</protein>
<evidence type="ECO:0000313" key="2">
    <source>
        <dbReference type="Proteomes" id="UP000593572"/>
    </source>
</evidence>
<keyword evidence="2" id="KW-1185">Reference proteome</keyword>
<proteinExistence type="predicted"/>
<organism evidence="1 2">
    <name type="scientific">Gossypium lobatum</name>
    <dbReference type="NCBI Taxonomy" id="34289"/>
    <lineage>
        <taxon>Eukaryota</taxon>
        <taxon>Viridiplantae</taxon>
        <taxon>Streptophyta</taxon>
        <taxon>Embryophyta</taxon>
        <taxon>Tracheophyta</taxon>
        <taxon>Spermatophyta</taxon>
        <taxon>Magnoliopsida</taxon>
        <taxon>eudicotyledons</taxon>
        <taxon>Gunneridae</taxon>
        <taxon>Pentapetalae</taxon>
        <taxon>rosids</taxon>
        <taxon>malvids</taxon>
        <taxon>Malvales</taxon>
        <taxon>Malvaceae</taxon>
        <taxon>Malvoideae</taxon>
        <taxon>Gossypium</taxon>
    </lineage>
</organism>
<accession>A0A7J8LEF1</accession>
<reference evidence="1 2" key="1">
    <citation type="journal article" date="2019" name="Genome Biol. Evol.">
        <title>Insights into the evolution of the New World diploid cottons (Gossypium, subgenus Houzingenia) based on genome sequencing.</title>
        <authorList>
            <person name="Grover C.E."/>
            <person name="Arick M.A. 2nd"/>
            <person name="Thrash A."/>
            <person name="Conover J.L."/>
            <person name="Sanders W.S."/>
            <person name="Peterson D.G."/>
            <person name="Frelichowski J.E."/>
            <person name="Scheffler J.A."/>
            <person name="Scheffler B.E."/>
            <person name="Wendel J.F."/>
        </authorList>
    </citation>
    <scope>NUCLEOTIDE SEQUENCE [LARGE SCALE GENOMIC DNA]</scope>
    <source>
        <strain evidence="1">157</strain>
        <tissue evidence="1">Leaf</tissue>
    </source>
</reference>
<comment type="caution">
    <text evidence="1">The sequence shown here is derived from an EMBL/GenBank/DDBJ whole genome shotgun (WGS) entry which is preliminary data.</text>
</comment>
<name>A0A7J8LEF1_9ROSI</name>
<gene>
    <name evidence="1" type="ORF">Golob_021729</name>
</gene>
<dbReference type="AlphaFoldDB" id="A0A7J8LEF1"/>
<dbReference type="EMBL" id="JABEZX010000002">
    <property type="protein sequence ID" value="MBA0550815.1"/>
    <property type="molecule type" value="Genomic_DNA"/>
</dbReference>
<dbReference type="Proteomes" id="UP000593572">
    <property type="component" value="Unassembled WGS sequence"/>
</dbReference>
<sequence>MTASLIRFDDKHISAAQLAMADDRVLEDFIHNMGKLAIFEIRGHLQAVAFLHAFRMSRGLQTRFATNQRVGGKMEAQNTLSTFHATSVPNKFEGGRILMNWLKDNFNELLEDRTEKVGDLLYCPRYTKRCAGSCYRVRHRLVVVCSCCNHRPNGDYRFYVPRYDPYMFQLVTRWNHGLSYVGLLEDLEDIRLLLDQHSEAEFKRMLSLTPMHILYPVGSVAQSIDMGRKGAVGSVHDGGNARNRPGVVAVRVEATNFAPPQDLKELHKVGMWGKDNIDWSVWHGEHIKAWDRRIAVSNPYLLSHKKRSQKIWVNRSCRSLQHTRRGRGPTTSLSSTLTEDASFMATQYPGHFGLGILVQLSKTAFYSQAPLLYESPLHVVNSSIPLDVDVDVEPRVGIDVNVLIAIDQSTMKEDEDSTNPEDTIAQGVVLAMYLGDNEDEDEVYRPAPLDTPLNTTSDTPPAVRLVVRRNPPRYHHSQLCGTYSPRRHC</sequence>
<evidence type="ECO:0000313" key="1">
    <source>
        <dbReference type="EMBL" id="MBA0550815.1"/>
    </source>
</evidence>